<reference evidence="2" key="1">
    <citation type="submission" date="2023-08" db="EMBL/GenBank/DDBJ databases">
        <title>Functional and genomic diversity of the sorghum phyllosphere microbiome.</title>
        <authorList>
            <person name="Shade A."/>
        </authorList>
    </citation>
    <scope>NUCLEOTIDE SEQUENCE</scope>
    <source>
        <strain evidence="2">SORGH_AS_0974</strain>
    </source>
</reference>
<dbReference type="EMBL" id="JAVIZC010000003">
    <property type="protein sequence ID" value="MDR6102610.1"/>
    <property type="molecule type" value="Genomic_DNA"/>
</dbReference>
<protein>
    <recommendedName>
        <fullName evidence="1">DUF4440 domain-containing protein</fullName>
    </recommendedName>
</protein>
<dbReference type="SUPFAM" id="SSF54427">
    <property type="entry name" value="NTF2-like"/>
    <property type="match status" value="1"/>
</dbReference>
<proteinExistence type="predicted"/>
<dbReference type="Gene3D" id="3.10.450.50">
    <property type="match status" value="1"/>
</dbReference>
<evidence type="ECO:0000313" key="2">
    <source>
        <dbReference type="EMBL" id="MDR6102610.1"/>
    </source>
</evidence>
<sequence length="189" mass="21519">MPFFLQPKEKAGFVLGIAKDVTMHEHDTPLSASDVDDIRRLEESLWIAQTRFNVALMDDLFAQDFFEFGRSGRTYDRAEMLIEAQPGQDINSTIPLLNFHVRHLSPDVVQVTYVSEVSRGDKIERANRSSIWSRHGDGWTLRFHQGTPVSVNPDDTSYLLSSAANRKRLRESIAQLENDDTTEREAPQA</sequence>
<dbReference type="Gene3D" id="6.10.250.330">
    <property type="match status" value="1"/>
</dbReference>
<dbReference type="Pfam" id="PF14534">
    <property type="entry name" value="DUF4440"/>
    <property type="match status" value="1"/>
</dbReference>
<name>A0AAJ2ERW9_9HYPH</name>
<evidence type="ECO:0000259" key="1">
    <source>
        <dbReference type="Pfam" id="PF14534"/>
    </source>
</evidence>
<comment type="caution">
    <text evidence="2">The sequence shown here is derived from an EMBL/GenBank/DDBJ whole genome shotgun (WGS) entry which is preliminary data.</text>
</comment>
<dbReference type="InterPro" id="IPR027843">
    <property type="entry name" value="DUF4440"/>
</dbReference>
<dbReference type="Proteomes" id="UP001255601">
    <property type="component" value="Unassembled WGS sequence"/>
</dbReference>
<feature type="domain" description="DUF4440" evidence="1">
    <location>
        <begin position="38"/>
        <end position="140"/>
    </location>
</feature>
<dbReference type="InterPro" id="IPR032710">
    <property type="entry name" value="NTF2-like_dom_sf"/>
</dbReference>
<dbReference type="AlphaFoldDB" id="A0AAJ2ERW9"/>
<gene>
    <name evidence="2" type="ORF">QE369_002807</name>
</gene>
<accession>A0AAJ2ERW9</accession>
<evidence type="ECO:0000313" key="3">
    <source>
        <dbReference type="Proteomes" id="UP001255601"/>
    </source>
</evidence>
<organism evidence="2 3">
    <name type="scientific">Agrobacterium larrymoorei</name>
    <dbReference type="NCBI Taxonomy" id="160699"/>
    <lineage>
        <taxon>Bacteria</taxon>
        <taxon>Pseudomonadati</taxon>
        <taxon>Pseudomonadota</taxon>
        <taxon>Alphaproteobacteria</taxon>
        <taxon>Hyphomicrobiales</taxon>
        <taxon>Rhizobiaceae</taxon>
        <taxon>Rhizobium/Agrobacterium group</taxon>
        <taxon>Agrobacterium</taxon>
    </lineage>
</organism>